<dbReference type="GO" id="GO:0016829">
    <property type="term" value="F:lyase activity"/>
    <property type="evidence" value="ECO:0007669"/>
    <property type="project" value="UniProtKB-KW"/>
</dbReference>
<keyword evidence="3" id="KW-1185">Reference proteome</keyword>
<keyword evidence="1" id="KW-0456">Lyase</keyword>
<protein>
    <submittedName>
        <fullName evidence="2">Uncharacterized protein</fullName>
    </submittedName>
</protein>
<dbReference type="EMBL" id="AGEY01000129">
    <property type="protein sequence ID" value="EHL97362.1"/>
    <property type="molecule type" value="Genomic_DNA"/>
</dbReference>
<name>G9ZQL1_9LACO</name>
<proteinExistence type="predicted"/>
<sequence>MAKNFDLDDGTMYSGAIMMALGKYIGRQNAHELLVRLRVEADDQDVLLWDLYYSD</sequence>
<dbReference type="InterPro" id="IPR008948">
    <property type="entry name" value="L-Aspartase-like"/>
</dbReference>
<evidence type="ECO:0000313" key="2">
    <source>
        <dbReference type="EMBL" id="EHL97362.1"/>
    </source>
</evidence>
<gene>
    <name evidence="2" type="ORF">HMPREF9103_02018</name>
</gene>
<dbReference type="AlphaFoldDB" id="G9ZQL1"/>
<reference evidence="2 3" key="1">
    <citation type="submission" date="2011-09" db="EMBL/GenBank/DDBJ databases">
        <authorList>
            <person name="Weinstock G."/>
            <person name="Sodergren E."/>
            <person name="Clifton S."/>
            <person name="Fulton L."/>
            <person name="Fulton B."/>
            <person name="Courtney L."/>
            <person name="Fronick C."/>
            <person name="Harrison M."/>
            <person name="Strong C."/>
            <person name="Farmer C."/>
            <person name="Delahaunty K."/>
            <person name="Markovic C."/>
            <person name="Hall O."/>
            <person name="Minx P."/>
            <person name="Tomlinson C."/>
            <person name="Mitreva M."/>
            <person name="Hou S."/>
            <person name="Chen J."/>
            <person name="Wollam A."/>
            <person name="Pepin K.H."/>
            <person name="Johnson M."/>
            <person name="Bhonagiri V."/>
            <person name="Zhang X."/>
            <person name="Suruliraj S."/>
            <person name="Warren W."/>
            <person name="Chinwalla A."/>
            <person name="Mardis E.R."/>
            <person name="Wilson R.K."/>
        </authorList>
    </citation>
    <scope>NUCLEOTIDE SEQUENCE [LARGE SCALE GENOMIC DNA]</scope>
    <source>
        <strain evidence="2 3">F0439</strain>
    </source>
</reference>
<dbReference type="Gene3D" id="1.10.40.30">
    <property type="entry name" value="Fumarase/aspartase (C-terminal domain)"/>
    <property type="match status" value="1"/>
</dbReference>
<organism evidence="2 3">
    <name type="scientific">Lentilactobacillus parafarraginis F0439</name>
    <dbReference type="NCBI Taxonomy" id="797515"/>
    <lineage>
        <taxon>Bacteria</taxon>
        <taxon>Bacillati</taxon>
        <taxon>Bacillota</taxon>
        <taxon>Bacilli</taxon>
        <taxon>Lactobacillales</taxon>
        <taxon>Lactobacillaceae</taxon>
        <taxon>Lentilactobacillus</taxon>
    </lineage>
</organism>
<dbReference type="Proteomes" id="UP000004625">
    <property type="component" value="Unassembled WGS sequence"/>
</dbReference>
<dbReference type="SUPFAM" id="SSF48557">
    <property type="entry name" value="L-aspartase-like"/>
    <property type="match status" value="1"/>
</dbReference>
<evidence type="ECO:0000256" key="1">
    <source>
        <dbReference type="ARBA" id="ARBA00023239"/>
    </source>
</evidence>
<dbReference type="STRING" id="797515.HMPREF9103_02018"/>
<feature type="non-terminal residue" evidence="2">
    <location>
        <position position="55"/>
    </location>
</feature>
<dbReference type="HOGENOM" id="CLU_3037002_0_0_9"/>
<accession>G9ZQL1</accession>
<evidence type="ECO:0000313" key="3">
    <source>
        <dbReference type="Proteomes" id="UP000004625"/>
    </source>
</evidence>
<comment type="caution">
    <text evidence="2">The sequence shown here is derived from an EMBL/GenBank/DDBJ whole genome shotgun (WGS) entry which is preliminary data.</text>
</comment>